<reference evidence="1 2" key="1">
    <citation type="journal article" date="2016" name="Genome Biol. Evol.">
        <title>Draft genome sequence of an aflatoxigenic Aspergillus species, A. bombycis.</title>
        <authorList>
            <person name="Moore G.G."/>
            <person name="Mack B.M."/>
            <person name="Beltz S.B."/>
            <person name="Gilbert M.K."/>
        </authorList>
    </citation>
    <scope>NUCLEOTIDE SEQUENCE [LARGE SCALE GENOMIC DNA]</scope>
    <source>
        <strain evidence="2">NRRL 26010</strain>
    </source>
</reference>
<dbReference type="AlphaFoldDB" id="A0A1F8A0B1"/>
<proteinExistence type="predicted"/>
<dbReference type="GeneID" id="34450085"/>
<evidence type="ECO:0000313" key="1">
    <source>
        <dbReference type="EMBL" id="OGM45154.1"/>
    </source>
</evidence>
<accession>A0A1F8A0B1</accession>
<gene>
    <name evidence="1" type="ORF">ABOM_006695</name>
</gene>
<dbReference type="EMBL" id="LYCR01000046">
    <property type="protein sequence ID" value="OGM45154.1"/>
    <property type="molecule type" value="Genomic_DNA"/>
</dbReference>
<sequence length="196" mass="22263">MSETLLSILTGETWSWDPYEFNQITFNKDGTGTLICRLELVVWIAAEFEWKPTDPECLNQSIDLPANPSKRSSLLTQFNIEMTLTTRRPTILGDSINRRIINEQLLTDAAFLPKEYTVKLETGRLLCASDAGGGYSDSPWFGARLSFDKSPYPPREEWKETGGGVDANEFWEWREFCSRRLPKTGLLSWVWGSLGG</sequence>
<evidence type="ECO:0000313" key="2">
    <source>
        <dbReference type="Proteomes" id="UP000179179"/>
    </source>
</evidence>
<keyword evidence="2" id="KW-1185">Reference proteome</keyword>
<name>A0A1F8A0B1_9EURO</name>
<dbReference type="Proteomes" id="UP000179179">
    <property type="component" value="Unassembled WGS sequence"/>
</dbReference>
<organism evidence="1 2">
    <name type="scientific">Aspergillus bombycis</name>
    <dbReference type="NCBI Taxonomy" id="109264"/>
    <lineage>
        <taxon>Eukaryota</taxon>
        <taxon>Fungi</taxon>
        <taxon>Dikarya</taxon>
        <taxon>Ascomycota</taxon>
        <taxon>Pezizomycotina</taxon>
        <taxon>Eurotiomycetes</taxon>
        <taxon>Eurotiomycetidae</taxon>
        <taxon>Eurotiales</taxon>
        <taxon>Aspergillaceae</taxon>
        <taxon>Aspergillus</taxon>
    </lineage>
</organism>
<protein>
    <submittedName>
        <fullName evidence="1">Uncharacterized protein</fullName>
    </submittedName>
</protein>
<dbReference type="RefSeq" id="XP_022388871.1">
    <property type="nucleotide sequence ID" value="XM_022533824.1"/>
</dbReference>
<comment type="caution">
    <text evidence="1">The sequence shown here is derived from an EMBL/GenBank/DDBJ whole genome shotgun (WGS) entry which is preliminary data.</text>
</comment>
<dbReference type="OrthoDB" id="2935237at2759"/>